<accession>A0A174SZP2</accession>
<evidence type="ECO:0000313" key="1">
    <source>
        <dbReference type="EMBL" id="CUQ01158.1"/>
    </source>
</evidence>
<reference evidence="1 2" key="1">
    <citation type="submission" date="2015-09" db="EMBL/GenBank/DDBJ databases">
        <authorList>
            <consortium name="Pathogen Informatics"/>
        </authorList>
    </citation>
    <scope>NUCLEOTIDE SEQUENCE [LARGE SCALE GENOMIC DNA]</scope>
    <source>
        <strain evidence="1 2">2789STDY5834939</strain>
    </source>
</reference>
<organism evidence="1 2">
    <name type="scientific">Anaerotruncus colihominis</name>
    <dbReference type="NCBI Taxonomy" id="169435"/>
    <lineage>
        <taxon>Bacteria</taxon>
        <taxon>Bacillati</taxon>
        <taxon>Bacillota</taxon>
        <taxon>Clostridia</taxon>
        <taxon>Eubacteriales</taxon>
        <taxon>Oscillospiraceae</taxon>
        <taxon>Anaerotruncus</taxon>
    </lineage>
</organism>
<sequence length="98" mass="11384">MANVIYLQDYLPGVHCYTPEMGERKPVTKMEARLSHDGKHYFVDTPLELKGRGILENSVTWVDGCRKQLENWRSYRVTLAAFAKLEKQYSISMECLLD</sequence>
<dbReference type="RefSeq" id="WP_055245697.1">
    <property type="nucleotide sequence ID" value="NZ_CABIWA010000004.1"/>
</dbReference>
<name>A0A174SZP2_9FIRM</name>
<evidence type="ECO:0000313" key="2">
    <source>
        <dbReference type="Proteomes" id="UP000095765"/>
    </source>
</evidence>
<dbReference type="Proteomes" id="UP000095765">
    <property type="component" value="Unassembled WGS sequence"/>
</dbReference>
<dbReference type="AlphaFoldDB" id="A0A174SZP2"/>
<dbReference type="EMBL" id="CZBE01000021">
    <property type="protein sequence ID" value="CUQ01158.1"/>
    <property type="molecule type" value="Genomic_DNA"/>
</dbReference>
<gene>
    <name evidence="1" type="ORF">ERS852551_02746</name>
</gene>
<protein>
    <submittedName>
        <fullName evidence="1">Uncharacterized protein</fullName>
    </submittedName>
</protein>
<dbReference type="OrthoDB" id="2643591at2"/>
<proteinExistence type="predicted"/>